<dbReference type="Proteomes" id="UP001194468">
    <property type="component" value="Unassembled WGS sequence"/>
</dbReference>
<organism evidence="1 3">
    <name type="scientific">Boletus edulis BED1</name>
    <dbReference type="NCBI Taxonomy" id="1328754"/>
    <lineage>
        <taxon>Eukaryota</taxon>
        <taxon>Fungi</taxon>
        <taxon>Dikarya</taxon>
        <taxon>Basidiomycota</taxon>
        <taxon>Agaricomycotina</taxon>
        <taxon>Agaricomycetes</taxon>
        <taxon>Agaricomycetidae</taxon>
        <taxon>Boletales</taxon>
        <taxon>Boletineae</taxon>
        <taxon>Boletaceae</taxon>
        <taxon>Boletoideae</taxon>
        <taxon>Boletus</taxon>
    </lineage>
</organism>
<dbReference type="AlphaFoldDB" id="A0AAD4BFB0"/>
<protein>
    <submittedName>
        <fullName evidence="1">Uncharacterized protein</fullName>
    </submittedName>
</protein>
<evidence type="ECO:0000313" key="1">
    <source>
        <dbReference type="EMBL" id="KAF8426853.1"/>
    </source>
</evidence>
<feature type="non-terminal residue" evidence="1">
    <location>
        <position position="1"/>
    </location>
</feature>
<dbReference type="EMBL" id="WHUW01000084">
    <property type="protein sequence ID" value="KAF8426853.1"/>
    <property type="molecule type" value="Genomic_DNA"/>
</dbReference>
<dbReference type="EMBL" id="WHUW01000015">
    <property type="protein sequence ID" value="KAF8439061.1"/>
    <property type="molecule type" value="Genomic_DNA"/>
</dbReference>
<accession>A0AAD4BFB0</accession>
<keyword evidence="3" id="KW-1185">Reference proteome</keyword>
<proteinExistence type="predicted"/>
<comment type="caution">
    <text evidence="1">The sequence shown here is derived from an EMBL/GenBank/DDBJ whole genome shotgun (WGS) entry which is preliminary data.</text>
</comment>
<reference evidence="1" key="2">
    <citation type="journal article" date="2020" name="Nat. Commun.">
        <title>Large-scale genome sequencing of mycorrhizal fungi provides insights into the early evolution of symbiotic traits.</title>
        <authorList>
            <person name="Miyauchi S."/>
            <person name="Kiss E."/>
            <person name="Kuo A."/>
            <person name="Drula E."/>
            <person name="Kohler A."/>
            <person name="Sanchez-Garcia M."/>
            <person name="Morin E."/>
            <person name="Andreopoulos B."/>
            <person name="Barry K.W."/>
            <person name="Bonito G."/>
            <person name="Buee M."/>
            <person name="Carver A."/>
            <person name="Chen C."/>
            <person name="Cichocki N."/>
            <person name="Clum A."/>
            <person name="Culley D."/>
            <person name="Crous P.W."/>
            <person name="Fauchery L."/>
            <person name="Girlanda M."/>
            <person name="Hayes R.D."/>
            <person name="Keri Z."/>
            <person name="LaButti K."/>
            <person name="Lipzen A."/>
            <person name="Lombard V."/>
            <person name="Magnuson J."/>
            <person name="Maillard F."/>
            <person name="Murat C."/>
            <person name="Nolan M."/>
            <person name="Ohm R.A."/>
            <person name="Pangilinan J."/>
            <person name="Pereira M.F."/>
            <person name="Perotto S."/>
            <person name="Peter M."/>
            <person name="Pfister S."/>
            <person name="Riley R."/>
            <person name="Sitrit Y."/>
            <person name="Stielow J.B."/>
            <person name="Szollosi G."/>
            <person name="Zifcakova L."/>
            <person name="Stursova M."/>
            <person name="Spatafora J.W."/>
            <person name="Tedersoo L."/>
            <person name="Vaario L.M."/>
            <person name="Yamada A."/>
            <person name="Yan M."/>
            <person name="Wang P."/>
            <person name="Xu J."/>
            <person name="Bruns T."/>
            <person name="Baldrian P."/>
            <person name="Vilgalys R."/>
            <person name="Dunand C."/>
            <person name="Henrissat B."/>
            <person name="Grigoriev I.V."/>
            <person name="Hibbett D."/>
            <person name="Nagy L.G."/>
            <person name="Martin F.M."/>
        </authorList>
    </citation>
    <scope>NUCLEOTIDE SEQUENCE</scope>
    <source>
        <strain evidence="1">BED1</strain>
    </source>
</reference>
<sequence length="49" mass="4980">SSTPRHKSPGSHDSFSCHNAIPPRGCGLGVCKSDVSRTSCDHGATLAAS</sequence>
<gene>
    <name evidence="2" type="ORF">L210DRAFT_3543361</name>
    <name evidence="1" type="ORF">L210DRAFT_3565725</name>
</gene>
<reference evidence="1" key="1">
    <citation type="submission" date="2019-10" db="EMBL/GenBank/DDBJ databases">
        <authorList>
            <consortium name="DOE Joint Genome Institute"/>
            <person name="Kuo A."/>
            <person name="Miyauchi S."/>
            <person name="Kiss E."/>
            <person name="Drula E."/>
            <person name="Kohler A."/>
            <person name="Sanchez-Garcia M."/>
            <person name="Andreopoulos B."/>
            <person name="Barry K.W."/>
            <person name="Bonito G."/>
            <person name="Buee M."/>
            <person name="Carver A."/>
            <person name="Chen C."/>
            <person name="Cichocki N."/>
            <person name="Clum A."/>
            <person name="Culley D."/>
            <person name="Crous P.W."/>
            <person name="Fauchery L."/>
            <person name="Girlanda M."/>
            <person name="Hayes R."/>
            <person name="Keri Z."/>
            <person name="LaButti K."/>
            <person name="Lipzen A."/>
            <person name="Lombard V."/>
            <person name="Magnuson J."/>
            <person name="Maillard F."/>
            <person name="Morin E."/>
            <person name="Murat C."/>
            <person name="Nolan M."/>
            <person name="Ohm R."/>
            <person name="Pangilinan J."/>
            <person name="Pereira M."/>
            <person name="Perotto S."/>
            <person name="Peter M."/>
            <person name="Riley R."/>
            <person name="Sitrit Y."/>
            <person name="Stielow B."/>
            <person name="Szollosi G."/>
            <person name="Zifcakova L."/>
            <person name="Stursova M."/>
            <person name="Spatafora J.W."/>
            <person name="Tedersoo L."/>
            <person name="Vaario L.-M."/>
            <person name="Yamada A."/>
            <person name="Yan M."/>
            <person name="Wang P."/>
            <person name="Xu J."/>
            <person name="Bruns T."/>
            <person name="Baldrian P."/>
            <person name="Vilgalys R."/>
            <person name="Henrissat B."/>
            <person name="Grigoriev I.V."/>
            <person name="Hibbett D."/>
            <person name="Nagy L.G."/>
            <person name="Martin F.M."/>
        </authorList>
    </citation>
    <scope>NUCLEOTIDE SEQUENCE</scope>
    <source>
        <strain evidence="1">BED1</strain>
    </source>
</reference>
<name>A0AAD4BFB0_BOLED</name>
<evidence type="ECO:0000313" key="2">
    <source>
        <dbReference type="EMBL" id="KAF8439061.1"/>
    </source>
</evidence>
<evidence type="ECO:0000313" key="3">
    <source>
        <dbReference type="Proteomes" id="UP001194468"/>
    </source>
</evidence>